<evidence type="ECO:0000313" key="3">
    <source>
        <dbReference type="Proteomes" id="UP000248259"/>
    </source>
</evidence>
<evidence type="ECO:0000259" key="1">
    <source>
        <dbReference type="PROSITE" id="PS51833"/>
    </source>
</evidence>
<feature type="domain" description="HDOD" evidence="1">
    <location>
        <begin position="40"/>
        <end position="234"/>
    </location>
</feature>
<keyword evidence="2" id="KW-0418">Kinase</keyword>
<dbReference type="Pfam" id="PF08668">
    <property type="entry name" value="HDOD"/>
    <property type="match status" value="1"/>
</dbReference>
<accession>A0A323UR34</accession>
<organism evidence="2 3">
    <name type="scientific">Parazoarcus communis SWub3 = DSM 12120</name>
    <dbReference type="NCBI Taxonomy" id="1121029"/>
    <lineage>
        <taxon>Bacteria</taxon>
        <taxon>Pseudomonadati</taxon>
        <taxon>Pseudomonadota</taxon>
        <taxon>Betaproteobacteria</taxon>
        <taxon>Rhodocyclales</taxon>
        <taxon>Zoogloeaceae</taxon>
        <taxon>Parazoarcus</taxon>
    </lineage>
</organism>
<dbReference type="GO" id="GO:0016301">
    <property type="term" value="F:kinase activity"/>
    <property type="evidence" value="ECO:0007669"/>
    <property type="project" value="UniProtKB-KW"/>
</dbReference>
<dbReference type="EMBL" id="QKOE01000020">
    <property type="protein sequence ID" value="PZA14889.1"/>
    <property type="molecule type" value="Genomic_DNA"/>
</dbReference>
<keyword evidence="3" id="KW-1185">Reference proteome</keyword>
<comment type="caution">
    <text evidence="2">The sequence shown here is derived from an EMBL/GenBank/DDBJ whole genome shotgun (WGS) entry which is preliminary data.</text>
</comment>
<dbReference type="PANTHER" id="PTHR33525">
    <property type="match status" value="1"/>
</dbReference>
<dbReference type="OrthoDB" id="9784953at2"/>
<dbReference type="Gene3D" id="1.10.3210.10">
    <property type="entry name" value="Hypothetical protein af1432"/>
    <property type="match status" value="1"/>
</dbReference>
<dbReference type="InterPro" id="IPR052340">
    <property type="entry name" value="RNase_Y/CdgJ"/>
</dbReference>
<dbReference type="AlphaFoldDB" id="A0A323UR34"/>
<dbReference type="PROSITE" id="PS51833">
    <property type="entry name" value="HDOD"/>
    <property type="match status" value="1"/>
</dbReference>
<dbReference type="SUPFAM" id="SSF109604">
    <property type="entry name" value="HD-domain/PDEase-like"/>
    <property type="match status" value="1"/>
</dbReference>
<evidence type="ECO:0000313" key="2">
    <source>
        <dbReference type="EMBL" id="PZA14889.1"/>
    </source>
</evidence>
<keyword evidence="2" id="KW-0808">Transferase</keyword>
<sequence>MGRILTLSNLVTETPVVGPQAFSSSVVGEQVTISLREIGIPPRPSVLQEIDRERAKPEPDFKRLTDLISSDVALAAAVVKTANAPAFGLSRKVGVISEAVVLLGLSPVMQTVAGIVLQRVFRYSPGMERFWDSSAAVARVSSWLVQRLDLQRRVRSGDVYTFGLFRDCGIPLLMGPFPEYRAVLAAANAASDCAFTDVENAALGMNHAVMGARLAVEWGLPEEMVLAIEHHHDVAHLTGEAEGLTPRGCLMVALAQLAEYLVQTQTGQGQTCEWLKLGSACLDVLDLDPDRLPSLGLECSELLSAAA</sequence>
<protein>
    <submittedName>
        <fullName evidence="2">Histidine kinase</fullName>
    </submittedName>
</protein>
<reference evidence="2 3" key="1">
    <citation type="submission" date="2018-06" db="EMBL/GenBank/DDBJ databases">
        <title>Azoarcus communis strain SWub3 genome.</title>
        <authorList>
            <person name="Zorraquino Salvo V."/>
            <person name="Toubiana D."/>
            <person name="Blumwald E."/>
        </authorList>
    </citation>
    <scope>NUCLEOTIDE SEQUENCE [LARGE SCALE GENOMIC DNA]</scope>
    <source>
        <strain evidence="2 3">SWub3</strain>
    </source>
</reference>
<name>A0A323UR34_9RHOO</name>
<dbReference type="PANTHER" id="PTHR33525:SF6">
    <property type="entry name" value="HDOD DOMAIN-CONTAINING PROTEIN"/>
    <property type="match status" value="1"/>
</dbReference>
<dbReference type="InterPro" id="IPR013976">
    <property type="entry name" value="HDOD"/>
</dbReference>
<gene>
    <name evidence="2" type="ORF">DNK49_19460</name>
</gene>
<proteinExistence type="predicted"/>
<dbReference type="Proteomes" id="UP000248259">
    <property type="component" value="Unassembled WGS sequence"/>
</dbReference>